<gene>
    <name evidence="1" type="ORF">BV22DRAFT_1131506</name>
</gene>
<evidence type="ECO:0000313" key="1">
    <source>
        <dbReference type="EMBL" id="KAH7922345.1"/>
    </source>
</evidence>
<name>A0ACB8B9H7_9AGAM</name>
<evidence type="ECO:0000313" key="2">
    <source>
        <dbReference type="Proteomes" id="UP000790709"/>
    </source>
</evidence>
<dbReference type="EMBL" id="MU266488">
    <property type="protein sequence ID" value="KAH7922345.1"/>
    <property type="molecule type" value="Genomic_DNA"/>
</dbReference>
<protein>
    <submittedName>
        <fullName evidence="1">Uncharacterized protein</fullName>
    </submittedName>
</protein>
<keyword evidence="2" id="KW-1185">Reference proteome</keyword>
<organism evidence="1 2">
    <name type="scientific">Leucogyrophana mollusca</name>
    <dbReference type="NCBI Taxonomy" id="85980"/>
    <lineage>
        <taxon>Eukaryota</taxon>
        <taxon>Fungi</taxon>
        <taxon>Dikarya</taxon>
        <taxon>Basidiomycota</taxon>
        <taxon>Agaricomycotina</taxon>
        <taxon>Agaricomycetes</taxon>
        <taxon>Agaricomycetidae</taxon>
        <taxon>Boletales</taxon>
        <taxon>Boletales incertae sedis</taxon>
        <taxon>Leucogyrophana</taxon>
    </lineage>
</organism>
<sequence>MSDSEVITLEEHSQIVKYCRLAPAALWFFDYCLTFDDELRVMWLRRRWGFAHALFILTRYLPLVGFICAIYDSVTPHLALYTCLPLYKTYGCILLVIMVVTEALLLIRTLALWNDNKIVKYTLTTLYTLVSIAVAICAGVSMSLDLYSVCSSSEAESSPSAAAAAKSGAASEDFLITGAFSGVAFFELVVLCLTIYHGLVRRSLGASSRNRLATSLRQGNLVYAASLFTMSVVNNVFFVLPLDAGWAGLLDVFQGVLHGVMASRIMFDLRDADKSGSTDAYTVSSMQFASIPMTVLPEHS</sequence>
<proteinExistence type="predicted"/>
<dbReference type="Proteomes" id="UP000790709">
    <property type="component" value="Unassembled WGS sequence"/>
</dbReference>
<reference evidence="1" key="1">
    <citation type="journal article" date="2021" name="New Phytol.">
        <title>Evolutionary innovations through gain and loss of genes in the ectomycorrhizal Boletales.</title>
        <authorList>
            <person name="Wu G."/>
            <person name="Miyauchi S."/>
            <person name="Morin E."/>
            <person name="Kuo A."/>
            <person name="Drula E."/>
            <person name="Varga T."/>
            <person name="Kohler A."/>
            <person name="Feng B."/>
            <person name="Cao Y."/>
            <person name="Lipzen A."/>
            <person name="Daum C."/>
            <person name="Hundley H."/>
            <person name="Pangilinan J."/>
            <person name="Johnson J."/>
            <person name="Barry K."/>
            <person name="LaButti K."/>
            <person name="Ng V."/>
            <person name="Ahrendt S."/>
            <person name="Min B."/>
            <person name="Choi I.G."/>
            <person name="Park H."/>
            <person name="Plett J.M."/>
            <person name="Magnuson J."/>
            <person name="Spatafora J.W."/>
            <person name="Nagy L.G."/>
            <person name="Henrissat B."/>
            <person name="Grigoriev I.V."/>
            <person name="Yang Z.L."/>
            <person name="Xu J."/>
            <person name="Martin F.M."/>
        </authorList>
    </citation>
    <scope>NUCLEOTIDE SEQUENCE</scope>
    <source>
        <strain evidence="1">KUC20120723A-06</strain>
    </source>
</reference>
<comment type="caution">
    <text evidence="1">The sequence shown here is derived from an EMBL/GenBank/DDBJ whole genome shotgun (WGS) entry which is preliminary data.</text>
</comment>
<accession>A0ACB8B9H7</accession>